<accession>A0A0B1S2N5</accession>
<dbReference type="SMART" id="SM00908">
    <property type="entry name" value="Gal-bind_lectin"/>
    <property type="match status" value="1"/>
</dbReference>
<feature type="domain" description="Galectin" evidence="3">
    <location>
        <begin position="17"/>
        <end position="137"/>
    </location>
</feature>
<dbReference type="Pfam" id="PF00337">
    <property type="entry name" value="Gal-bind_lectin"/>
    <property type="match status" value="1"/>
</dbReference>
<dbReference type="InterPro" id="IPR044156">
    <property type="entry name" value="Galectin-like"/>
</dbReference>
<dbReference type="EMBL" id="KN610083">
    <property type="protein sequence ID" value="KHJ78126.1"/>
    <property type="molecule type" value="Genomic_DNA"/>
</dbReference>
<reference evidence="4 5" key="1">
    <citation type="submission" date="2014-03" db="EMBL/GenBank/DDBJ databases">
        <title>Draft genome of the hookworm Oesophagostomum dentatum.</title>
        <authorList>
            <person name="Mitreva M."/>
        </authorList>
    </citation>
    <scope>NUCLEOTIDE SEQUENCE [LARGE SCALE GENOMIC DNA]</scope>
    <source>
        <strain evidence="4 5">OD-Hann</strain>
    </source>
</reference>
<protein>
    <recommendedName>
        <fullName evidence="2">Galectin</fullName>
    </recommendedName>
</protein>
<dbReference type="PANTHER" id="PTHR11346:SF171">
    <property type="entry name" value="GALECTIN"/>
    <property type="match status" value="1"/>
</dbReference>
<keyword evidence="5" id="KW-1185">Reference proteome</keyword>
<dbReference type="SMART" id="SM00276">
    <property type="entry name" value="GLECT"/>
    <property type="match status" value="1"/>
</dbReference>
<keyword evidence="1 2" id="KW-0430">Lectin</keyword>
<sequence>MSFHYKNTVLVIPFSWDIPKEFNGFVSPQTMRFTLTPFMSAKRFNCNLRAGDEYLFHFRVDFRNANEKYSKDAVIRNSTKKMKWLNEERDISSFPFSKGITCDILFHAYGSTVTVSSCRLFLLSKKVFLLVVLVLAI</sequence>
<evidence type="ECO:0000313" key="5">
    <source>
        <dbReference type="Proteomes" id="UP000053660"/>
    </source>
</evidence>
<dbReference type="InterPro" id="IPR013320">
    <property type="entry name" value="ConA-like_dom_sf"/>
</dbReference>
<evidence type="ECO:0000256" key="1">
    <source>
        <dbReference type="ARBA" id="ARBA00022734"/>
    </source>
</evidence>
<name>A0A0B1S2N5_OESDE</name>
<dbReference type="OrthoDB" id="6251307at2759"/>
<gene>
    <name evidence="4" type="ORF">OESDEN_22254</name>
</gene>
<evidence type="ECO:0000256" key="2">
    <source>
        <dbReference type="RuleBase" id="RU102079"/>
    </source>
</evidence>
<organism evidence="4 5">
    <name type="scientific">Oesophagostomum dentatum</name>
    <name type="common">Nodular worm</name>
    <dbReference type="NCBI Taxonomy" id="61180"/>
    <lineage>
        <taxon>Eukaryota</taxon>
        <taxon>Metazoa</taxon>
        <taxon>Ecdysozoa</taxon>
        <taxon>Nematoda</taxon>
        <taxon>Chromadorea</taxon>
        <taxon>Rhabditida</taxon>
        <taxon>Rhabditina</taxon>
        <taxon>Rhabditomorpha</taxon>
        <taxon>Strongyloidea</taxon>
        <taxon>Strongylidae</taxon>
        <taxon>Oesophagostomum</taxon>
    </lineage>
</organism>
<dbReference type="PANTHER" id="PTHR11346">
    <property type="entry name" value="GALECTIN"/>
    <property type="match status" value="1"/>
</dbReference>
<dbReference type="Proteomes" id="UP000053660">
    <property type="component" value="Unassembled WGS sequence"/>
</dbReference>
<dbReference type="SUPFAM" id="SSF49899">
    <property type="entry name" value="Concanavalin A-like lectins/glucanases"/>
    <property type="match status" value="1"/>
</dbReference>
<evidence type="ECO:0000313" key="4">
    <source>
        <dbReference type="EMBL" id="KHJ78126.1"/>
    </source>
</evidence>
<dbReference type="InterPro" id="IPR001079">
    <property type="entry name" value="Galectin_CRD"/>
</dbReference>
<dbReference type="PROSITE" id="PS51304">
    <property type="entry name" value="GALECTIN"/>
    <property type="match status" value="1"/>
</dbReference>
<proteinExistence type="predicted"/>
<dbReference type="Gene3D" id="2.60.120.200">
    <property type="match status" value="1"/>
</dbReference>
<evidence type="ECO:0000259" key="3">
    <source>
        <dbReference type="PROSITE" id="PS51304"/>
    </source>
</evidence>
<dbReference type="AlphaFoldDB" id="A0A0B1S2N5"/>
<dbReference type="GO" id="GO:0016936">
    <property type="term" value="F:galactoside binding"/>
    <property type="evidence" value="ECO:0007669"/>
    <property type="project" value="TreeGrafter"/>
</dbReference>
<dbReference type="GO" id="GO:0030246">
    <property type="term" value="F:carbohydrate binding"/>
    <property type="evidence" value="ECO:0007669"/>
    <property type="project" value="UniProtKB-UniRule"/>
</dbReference>